<gene>
    <name evidence="1" type="ORF">I5R27_02140</name>
</gene>
<evidence type="ECO:0000313" key="2">
    <source>
        <dbReference type="Proteomes" id="UP000594467"/>
    </source>
</evidence>
<reference evidence="1 2" key="1">
    <citation type="submission" date="2020-11" db="EMBL/GenBank/DDBJ databases">
        <title>The Complete Genome of Pseudomonas fragi A13BB.</title>
        <authorList>
            <person name="Awolope O.K."/>
            <person name="O'Driscoll N.H."/>
            <person name="Di Salvo A."/>
            <person name="Lamb A.J."/>
        </authorList>
    </citation>
    <scope>NUCLEOTIDE SEQUENCE [LARGE SCALE GENOMIC DNA]</scope>
    <source>
        <strain evidence="1 2">A13BB</strain>
    </source>
</reference>
<accession>A0A9Q6YEQ0</accession>
<name>A0A9Q6YEQ0_PSEFR</name>
<organism evidence="1 2">
    <name type="scientific">Pseudomonas fragi</name>
    <dbReference type="NCBI Taxonomy" id="296"/>
    <lineage>
        <taxon>Bacteria</taxon>
        <taxon>Pseudomonadati</taxon>
        <taxon>Pseudomonadota</taxon>
        <taxon>Gammaproteobacteria</taxon>
        <taxon>Pseudomonadales</taxon>
        <taxon>Pseudomonadaceae</taxon>
        <taxon>Pseudomonas</taxon>
    </lineage>
</organism>
<evidence type="ECO:0000313" key="1">
    <source>
        <dbReference type="EMBL" id="QPL31946.1"/>
    </source>
</evidence>
<dbReference type="RefSeq" id="WP_196883543.1">
    <property type="nucleotide sequence ID" value="NZ_CP065202.1"/>
</dbReference>
<proteinExistence type="predicted"/>
<sequence>MSKTKQDLTTLIEDLETLGSKISFLLTAATSDEPLSAKARVGLIEFGNDSIQALGRIEDGLKIYRASCTVS</sequence>
<dbReference type="EMBL" id="CP065202">
    <property type="protein sequence ID" value="QPL31946.1"/>
    <property type="molecule type" value="Genomic_DNA"/>
</dbReference>
<protein>
    <submittedName>
        <fullName evidence="1">Uncharacterized protein</fullName>
    </submittedName>
</protein>
<dbReference type="Proteomes" id="UP000594467">
    <property type="component" value="Chromosome"/>
</dbReference>
<dbReference type="AlphaFoldDB" id="A0A9Q6YEQ0"/>